<evidence type="ECO:0000256" key="1">
    <source>
        <dbReference type="SAM" id="MobiDB-lite"/>
    </source>
</evidence>
<proteinExistence type="predicted"/>
<feature type="signal peptide" evidence="2">
    <location>
        <begin position="1"/>
        <end position="24"/>
    </location>
</feature>
<accession>A0A7S1GHT6</accession>
<dbReference type="AlphaFoldDB" id="A0A7S1GHT6"/>
<feature type="region of interest" description="Disordered" evidence="1">
    <location>
        <begin position="85"/>
        <end position="169"/>
    </location>
</feature>
<organism evidence="3">
    <name type="scientific">Cyclophora tenuis</name>
    <name type="common">Marine diatom</name>
    <dbReference type="NCBI Taxonomy" id="216820"/>
    <lineage>
        <taxon>Eukaryota</taxon>
        <taxon>Sar</taxon>
        <taxon>Stramenopiles</taxon>
        <taxon>Ochrophyta</taxon>
        <taxon>Bacillariophyta</taxon>
        <taxon>Fragilariophyceae</taxon>
        <taxon>Fragilariophycidae</taxon>
        <taxon>Cyclophorales</taxon>
        <taxon>Cyclophoraceae</taxon>
        <taxon>Cyclophora</taxon>
    </lineage>
</organism>
<reference evidence="3" key="1">
    <citation type="submission" date="2021-01" db="EMBL/GenBank/DDBJ databases">
        <authorList>
            <person name="Corre E."/>
            <person name="Pelletier E."/>
            <person name="Niang G."/>
            <person name="Scheremetjew M."/>
            <person name="Finn R."/>
            <person name="Kale V."/>
            <person name="Holt S."/>
            <person name="Cochrane G."/>
            <person name="Meng A."/>
            <person name="Brown T."/>
            <person name="Cohen L."/>
        </authorList>
    </citation>
    <scope>NUCLEOTIDE SEQUENCE</scope>
    <source>
        <strain evidence="3">ECT3854</strain>
    </source>
</reference>
<feature type="compositionally biased region" description="Acidic residues" evidence="1">
    <location>
        <begin position="116"/>
        <end position="134"/>
    </location>
</feature>
<name>A0A7S1GHT6_CYCTE</name>
<evidence type="ECO:0000256" key="2">
    <source>
        <dbReference type="SAM" id="SignalP"/>
    </source>
</evidence>
<gene>
    <name evidence="3" type="ORF">CTEN0397_LOCUS4191</name>
</gene>
<feature type="region of interest" description="Disordered" evidence="1">
    <location>
        <begin position="56"/>
        <end position="75"/>
    </location>
</feature>
<feature type="chain" id="PRO_5030894737" evidence="2">
    <location>
        <begin position="25"/>
        <end position="169"/>
    </location>
</feature>
<protein>
    <submittedName>
        <fullName evidence="3">Uncharacterized protein</fullName>
    </submittedName>
</protein>
<evidence type="ECO:0000313" key="3">
    <source>
        <dbReference type="EMBL" id="CAD8933162.1"/>
    </source>
</evidence>
<dbReference type="EMBL" id="HBFW01006469">
    <property type="protein sequence ID" value="CAD8933162.1"/>
    <property type="molecule type" value="Transcribed_RNA"/>
</dbReference>
<keyword evidence="2" id="KW-0732">Signal</keyword>
<sequence length="169" mass="17935">MNTLFLHSSILALVSIAIATSASATATGEAASSEGGVVLDGGHYHYYPPSEADALTVHSDPTESDTSGNASFGFHTNDVNIPSVLYTEHPDDWDPQADAGRGDDGGMGIGLPIPVPDEETPPEDTPQEEDEEQTTETQIADTTSRTGVRGFSILRGHKTGGNDRRKRRQ</sequence>